<evidence type="ECO:0000259" key="12">
    <source>
        <dbReference type="PROSITE" id="PS50835"/>
    </source>
</evidence>
<keyword evidence="13" id="KW-1185">Reference proteome</keyword>
<protein>
    <submittedName>
        <fullName evidence="14">BOLA class I histocompatibility antigen, alpha chain BL3-7-like</fullName>
    </submittedName>
</protein>
<gene>
    <name evidence="14" type="primary">LOC107123494</name>
</gene>
<reference evidence="14" key="1">
    <citation type="submission" date="2025-08" db="UniProtKB">
        <authorList>
            <consortium name="RefSeq"/>
        </authorList>
    </citation>
    <scope>IDENTIFICATION</scope>
</reference>
<keyword evidence="2" id="KW-0490">MHC I</keyword>
<evidence type="ECO:0000256" key="3">
    <source>
        <dbReference type="ARBA" id="ARBA00022692"/>
    </source>
</evidence>
<keyword evidence="4 11" id="KW-0732">Signal</keyword>
<dbReference type="CDD" id="cd07698">
    <property type="entry name" value="IgC1_MHC_I_alpha3"/>
    <property type="match status" value="1"/>
</dbReference>
<dbReference type="Gene3D" id="3.30.500.10">
    <property type="entry name" value="MHC class I-like antigen recognition-like"/>
    <property type="match status" value="1"/>
</dbReference>
<dbReference type="SMART" id="SM00407">
    <property type="entry name" value="IGc1"/>
    <property type="match status" value="1"/>
</dbReference>
<dbReference type="SUPFAM" id="SSF54452">
    <property type="entry name" value="MHC antigen-recognition domain"/>
    <property type="match status" value="1"/>
</dbReference>
<feature type="signal peptide" evidence="11">
    <location>
        <begin position="1"/>
        <end position="25"/>
    </location>
</feature>
<keyword evidence="8" id="KW-1015">Disulfide bond</keyword>
<dbReference type="InterPro" id="IPR050208">
    <property type="entry name" value="MHC_class-I_related"/>
</dbReference>
<dbReference type="PANTHER" id="PTHR16675:SF242">
    <property type="entry name" value="MAJOR HISTOCOMPATIBILITY COMPLEX CLASS I-RELATED GENE PROTEIN"/>
    <property type="match status" value="1"/>
</dbReference>
<evidence type="ECO:0000256" key="9">
    <source>
        <dbReference type="ARBA" id="ARBA00023180"/>
    </source>
</evidence>
<evidence type="ECO:0000313" key="13">
    <source>
        <dbReference type="Proteomes" id="UP000694871"/>
    </source>
</evidence>
<keyword evidence="5" id="KW-0391">Immunity</keyword>
<dbReference type="Gene3D" id="2.60.40.10">
    <property type="entry name" value="Immunoglobulins"/>
    <property type="match status" value="1"/>
</dbReference>
<dbReference type="Proteomes" id="UP000694871">
    <property type="component" value="Unplaced"/>
</dbReference>
<dbReference type="InterPro" id="IPR037055">
    <property type="entry name" value="MHC_I-like_Ag-recog_sf"/>
</dbReference>
<dbReference type="InterPro" id="IPR003597">
    <property type="entry name" value="Ig_C1-set"/>
</dbReference>
<proteinExistence type="inferred from homology"/>
<evidence type="ECO:0000256" key="6">
    <source>
        <dbReference type="ARBA" id="ARBA00022989"/>
    </source>
</evidence>
<evidence type="ECO:0000313" key="14">
    <source>
        <dbReference type="RefSeq" id="XP_015282232.1"/>
    </source>
</evidence>
<dbReference type="InterPro" id="IPR036179">
    <property type="entry name" value="Ig-like_dom_sf"/>
</dbReference>
<dbReference type="RefSeq" id="XP_015282232.1">
    <property type="nucleotide sequence ID" value="XM_015426746.1"/>
</dbReference>
<dbReference type="Pfam" id="PF07654">
    <property type="entry name" value="C1-set"/>
    <property type="match status" value="1"/>
</dbReference>
<comment type="subcellular location">
    <subcellularLocation>
        <location evidence="1">Membrane</location>
        <topology evidence="1">Single-pass type I membrane protein</topology>
    </subcellularLocation>
</comment>
<dbReference type="InterPro" id="IPR013783">
    <property type="entry name" value="Ig-like_fold"/>
</dbReference>
<evidence type="ECO:0000256" key="10">
    <source>
        <dbReference type="RuleBase" id="RU004439"/>
    </source>
</evidence>
<evidence type="ECO:0000256" key="7">
    <source>
        <dbReference type="ARBA" id="ARBA00023136"/>
    </source>
</evidence>
<evidence type="ECO:0000256" key="8">
    <source>
        <dbReference type="ARBA" id="ARBA00023157"/>
    </source>
</evidence>
<organism evidence="13 14">
    <name type="scientific">Gekko japonicus</name>
    <name type="common">Schlegel's Japanese gecko</name>
    <dbReference type="NCBI Taxonomy" id="146911"/>
    <lineage>
        <taxon>Eukaryota</taxon>
        <taxon>Metazoa</taxon>
        <taxon>Chordata</taxon>
        <taxon>Craniata</taxon>
        <taxon>Vertebrata</taxon>
        <taxon>Euteleostomi</taxon>
        <taxon>Lepidosauria</taxon>
        <taxon>Squamata</taxon>
        <taxon>Bifurcata</taxon>
        <taxon>Gekkota</taxon>
        <taxon>Gekkonidae</taxon>
        <taxon>Gekkoninae</taxon>
        <taxon>Gekko</taxon>
    </lineage>
</organism>
<keyword evidence="6" id="KW-1133">Transmembrane helix</keyword>
<keyword evidence="3" id="KW-0812">Transmembrane</keyword>
<evidence type="ECO:0000256" key="1">
    <source>
        <dbReference type="ARBA" id="ARBA00004479"/>
    </source>
</evidence>
<dbReference type="PROSITE" id="PS00290">
    <property type="entry name" value="IG_MHC"/>
    <property type="match status" value="1"/>
</dbReference>
<evidence type="ECO:0000256" key="5">
    <source>
        <dbReference type="ARBA" id="ARBA00022859"/>
    </source>
</evidence>
<feature type="domain" description="Ig-like" evidence="12">
    <location>
        <begin position="209"/>
        <end position="298"/>
    </location>
</feature>
<dbReference type="InterPro" id="IPR007110">
    <property type="entry name" value="Ig-like_dom"/>
</dbReference>
<dbReference type="InterPro" id="IPR003006">
    <property type="entry name" value="Ig/MHC_CS"/>
</dbReference>
<dbReference type="PANTHER" id="PTHR16675">
    <property type="entry name" value="MHC CLASS I-RELATED"/>
    <property type="match status" value="1"/>
</dbReference>
<keyword evidence="9" id="KW-0325">Glycoprotein</keyword>
<evidence type="ECO:0000256" key="2">
    <source>
        <dbReference type="ARBA" id="ARBA00022451"/>
    </source>
</evidence>
<dbReference type="GeneID" id="107123494"/>
<feature type="chain" id="PRO_5047511897" evidence="11">
    <location>
        <begin position="26"/>
        <end position="337"/>
    </location>
</feature>
<sequence>MGSLEWRLLPLGAIFFLLLPRRADFSPSHSLRYFDMAVWEPGWRVPQFTALVYMNDQLIGRYDRNIDECVPQSPWIEEIHKDDTHFWLRNTGGNFAITLLTDMMMLKDRYNRSRGIQTLQVIFGCELSGDNPTPRGFVKYGYNGKDFLSLEHEMLTWTAMETEAKPIKREWEADESRRKFWTFFLEEICMEGLRTHLRYGEVDLLKKEPPTVKVTRKAGNDGLETLVCWLGGFYPKEIDITWQKDGEDRTPDTLTGGVVPNADGTYHTWLSIEVEAEERGRYRCHVEHDGLQEPLDLAWEEPSERQPASSVSDLGFTGRGLVGVTIGAILLGATVLF</sequence>
<keyword evidence="7" id="KW-0472">Membrane</keyword>
<dbReference type="Pfam" id="PF00129">
    <property type="entry name" value="MHC_I"/>
    <property type="match status" value="1"/>
</dbReference>
<dbReference type="SUPFAM" id="SSF48726">
    <property type="entry name" value="Immunoglobulin"/>
    <property type="match status" value="1"/>
</dbReference>
<comment type="similarity">
    <text evidence="10">Belongs to the MHC class I family.</text>
</comment>
<dbReference type="PROSITE" id="PS50835">
    <property type="entry name" value="IG_LIKE"/>
    <property type="match status" value="1"/>
</dbReference>
<dbReference type="InterPro" id="IPR001039">
    <property type="entry name" value="MHC_I_a_a1/a2"/>
</dbReference>
<evidence type="ECO:0000256" key="11">
    <source>
        <dbReference type="SAM" id="SignalP"/>
    </source>
</evidence>
<dbReference type="PRINTS" id="PR01638">
    <property type="entry name" value="MHCCLASSI"/>
</dbReference>
<accession>A0ABM1L8E5</accession>
<dbReference type="InterPro" id="IPR011162">
    <property type="entry name" value="MHC_I/II-like_Ag-recog"/>
</dbReference>
<dbReference type="InterPro" id="IPR011161">
    <property type="entry name" value="MHC_I-like_Ag-recog"/>
</dbReference>
<name>A0ABM1L8E5_GEKJA</name>
<evidence type="ECO:0000256" key="4">
    <source>
        <dbReference type="ARBA" id="ARBA00022729"/>
    </source>
</evidence>